<reference evidence="3 4" key="1">
    <citation type="submission" date="2023-05" db="EMBL/GenBank/DDBJ databases">
        <title>Sedimentitalea sp. nov. JM2-8.</title>
        <authorList>
            <person name="Huang J."/>
        </authorList>
    </citation>
    <scope>NUCLEOTIDE SEQUENCE [LARGE SCALE GENOMIC DNA]</scope>
    <source>
        <strain evidence="3 4">JM2-8</strain>
    </source>
</reference>
<evidence type="ECO:0000313" key="3">
    <source>
        <dbReference type="EMBL" id="MDK3071617.1"/>
    </source>
</evidence>
<accession>A0ABT7F934</accession>
<dbReference type="Gene3D" id="3.50.50.60">
    <property type="entry name" value="FAD/NAD(P)-binding domain"/>
    <property type="match status" value="1"/>
</dbReference>
<keyword evidence="4" id="KW-1185">Reference proteome</keyword>
<dbReference type="Gene3D" id="3.30.9.10">
    <property type="entry name" value="D-Amino Acid Oxidase, subunit A, domain 2"/>
    <property type="match status" value="1"/>
</dbReference>
<proteinExistence type="predicted"/>
<dbReference type="RefSeq" id="WP_284483573.1">
    <property type="nucleotide sequence ID" value="NZ_JASNJE010000001.1"/>
</dbReference>
<dbReference type="GO" id="GO:0016491">
    <property type="term" value="F:oxidoreductase activity"/>
    <property type="evidence" value="ECO:0007669"/>
    <property type="project" value="UniProtKB-KW"/>
</dbReference>
<gene>
    <name evidence="3" type="ORF">QO034_00710</name>
</gene>
<organism evidence="3 4">
    <name type="scientific">Sedimentitalea xiamensis</name>
    <dbReference type="NCBI Taxonomy" id="3050037"/>
    <lineage>
        <taxon>Bacteria</taxon>
        <taxon>Pseudomonadati</taxon>
        <taxon>Pseudomonadota</taxon>
        <taxon>Alphaproteobacteria</taxon>
        <taxon>Rhodobacterales</taxon>
        <taxon>Paracoccaceae</taxon>
        <taxon>Sedimentitalea</taxon>
    </lineage>
</organism>
<dbReference type="InterPro" id="IPR006076">
    <property type="entry name" value="FAD-dep_OxRdtase"/>
</dbReference>
<evidence type="ECO:0000313" key="4">
    <source>
        <dbReference type="Proteomes" id="UP001227126"/>
    </source>
</evidence>
<sequence length="442" mass="48150">MKRIFPDFAYGDGPRTGCWWDETIAAPDWPVLQDSLRVDVAVIGAGFTGVSAALHLAEAGSSVAVLEAETPGWGASGRNGGFCCLGGAKISEKALVETYGAAAARSYRQAERDAVNLVADLLARHRIQADRHSQGETQLAHRLRDMDRLRRAADGIVRGSDPEPILIEKEDLARNGMNGPFFGALTTPVGFALNPRKYLFGLARAARSKGAAFFQKSAAARIEKSDGGNRVHTEKGQIVAQTVLIATNGYSSEDMPDWLAGRYIPSQSNVLVTRPLTDTEIADQGWSTAQMAYDTRNLLHYFRLMPDRRFLFGMRGGLHASPASERGSRERTRKDFERMFPAWRHVPSANQWSGMVCLSRRLVPFAGPIPGRPGMFAGLAYHGNGVAMGSYAGKMLADLALSRSTDVALPAVLSAPMARFPLGSARRLVMPFAYLYYGLLDR</sequence>
<protein>
    <submittedName>
        <fullName evidence="3">FAD-dependent oxidoreductase</fullName>
        <ecNumber evidence="3">1.-.-.-</ecNumber>
    </submittedName>
</protein>
<evidence type="ECO:0000256" key="1">
    <source>
        <dbReference type="ARBA" id="ARBA00023002"/>
    </source>
</evidence>
<name>A0ABT7F934_9RHOB</name>
<dbReference type="EMBL" id="JASNJE010000001">
    <property type="protein sequence ID" value="MDK3071617.1"/>
    <property type="molecule type" value="Genomic_DNA"/>
</dbReference>
<dbReference type="Proteomes" id="UP001227126">
    <property type="component" value="Unassembled WGS sequence"/>
</dbReference>
<dbReference type="InterPro" id="IPR036188">
    <property type="entry name" value="FAD/NAD-bd_sf"/>
</dbReference>
<dbReference type="PANTHER" id="PTHR13847:SF281">
    <property type="entry name" value="FAD DEPENDENT OXIDOREDUCTASE DOMAIN-CONTAINING PROTEIN"/>
    <property type="match status" value="1"/>
</dbReference>
<evidence type="ECO:0000259" key="2">
    <source>
        <dbReference type="Pfam" id="PF01266"/>
    </source>
</evidence>
<dbReference type="Pfam" id="PF01266">
    <property type="entry name" value="DAO"/>
    <property type="match status" value="1"/>
</dbReference>
<dbReference type="PANTHER" id="PTHR13847">
    <property type="entry name" value="SARCOSINE DEHYDROGENASE-RELATED"/>
    <property type="match status" value="1"/>
</dbReference>
<feature type="domain" description="FAD dependent oxidoreductase" evidence="2">
    <location>
        <begin position="39"/>
        <end position="399"/>
    </location>
</feature>
<dbReference type="SUPFAM" id="SSF51905">
    <property type="entry name" value="FAD/NAD(P)-binding domain"/>
    <property type="match status" value="1"/>
</dbReference>
<dbReference type="EC" id="1.-.-.-" evidence="3"/>
<comment type="caution">
    <text evidence="3">The sequence shown here is derived from an EMBL/GenBank/DDBJ whole genome shotgun (WGS) entry which is preliminary data.</text>
</comment>
<keyword evidence="1 3" id="KW-0560">Oxidoreductase</keyword>